<name>A0ABQ1JA57_9PROT</name>
<dbReference type="EMBL" id="BMKF01000001">
    <property type="protein sequence ID" value="GGB61648.1"/>
    <property type="molecule type" value="Genomic_DNA"/>
</dbReference>
<sequence>MLYKKAGEASARLAHTAASEVTVERISGPDAIADIWRDFLDNKVTPSRSIMASL</sequence>
<gene>
    <name evidence="1" type="ORF">GCM10011503_07810</name>
</gene>
<comment type="caution">
    <text evidence="1">The sequence shown here is derived from an EMBL/GenBank/DDBJ whole genome shotgun (WGS) entry which is preliminary data.</text>
</comment>
<protein>
    <submittedName>
        <fullName evidence="1">Uncharacterized protein</fullName>
    </submittedName>
</protein>
<dbReference type="Proteomes" id="UP000628854">
    <property type="component" value="Unassembled WGS sequence"/>
</dbReference>
<organism evidence="1 2">
    <name type="scientific">Henriciella pelagia</name>
    <dbReference type="NCBI Taxonomy" id="1977912"/>
    <lineage>
        <taxon>Bacteria</taxon>
        <taxon>Pseudomonadati</taxon>
        <taxon>Pseudomonadota</taxon>
        <taxon>Alphaproteobacteria</taxon>
        <taxon>Hyphomonadales</taxon>
        <taxon>Hyphomonadaceae</taxon>
        <taxon>Henriciella</taxon>
    </lineage>
</organism>
<evidence type="ECO:0000313" key="2">
    <source>
        <dbReference type="Proteomes" id="UP000628854"/>
    </source>
</evidence>
<keyword evidence="2" id="KW-1185">Reference proteome</keyword>
<reference evidence="2" key="1">
    <citation type="journal article" date="2019" name="Int. J. Syst. Evol. Microbiol.">
        <title>The Global Catalogue of Microorganisms (GCM) 10K type strain sequencing project: providing services to taxonomists for standard genome sequencing and annotation.</title>
        <authorList>
            <consortium name="The Broad Institute Genomics Platform"/>
            <consortium name="The Broad Institute Genome Sequencing Center for Infectious Disease"/>
            <person name="Wu L."/>
            <person name="Ma J."/>
        </authorList>
    </citation>
    <scope>NUCLEOTIDE SEQUENCE [LARGE SCALE GENOMIC DNA]</scope>
    <source>
        <strain evidence="2">CGMCC 1.15928</strain>
    </source>
</reference>
<proteinExistence type="predicted"/>
<accession>A0ABQ1JA57</accession>
<evidence type="ECO:0000313" key="1">
    <source>
        <dbReference type="EMBL" id="GGB61648.1"/>
    </source>
</evidence>
<dbReference type="RefSeq" id="WP_158084595.1">
    <property type="nucleotide sequence ID" value="NZ_BMKF01000001.1"/>
</dbReference>